<dbReference type="GO" id="GO:0070967">
    <property type="term" value="F:coenzyme F420 binding"/>
    <property type="evidence" value="ECO:0007669"/>
    <property type="project" value="TreeGrafter"/>
</dbReference>
<evidence type="ECO:0000313" key="4">
    <source>
        <dbReference type="Proteomes" id="UP000331127"/>
    </source>
</evidence>
<proteinExistence type="inferred from homology"/>
<dbReference type="Proteomes" id="UP000331127">
    <property type="component" value="Unassembled WGS sequence"/>
</dbReference>
<comment type="catalytic activity">
    <reaction evidence="2">
        <text>oxidized coenzyme F420-(gamma-L-Glu)(n) + a quinol + H(+) = reduced coenzyme F420-(gamma-L-Glu)(n) + a quinone</text>
        <dbReference type="Rhea" id="RHEA:39663"/>
        <dbReference type="Rhea" id="RHEA-COMP:12939"/>
        <dbReference type="Rhea" id="RHEA-COMP:14378"/>
        <dbReference type="ChEBI" id="CHEBI:15378"/>
        <dbReference type="ChEBI" id="CHEBI:24646"/>
        <dbReference type="ChEBI" id="CHEBI:132124"/>
        <dbReference type="ChEBI" id="CHEBI:133980"/>
        <dbReference type="ChEBI" id="CHEBI:139511"/>
    </reaction>
</comment>
<evidence type="ECO:0000256" key="1">
    <source>
        <dbReference type="ARBA" id="ARBA00008710"/>
    </source>
</evidence>
<dbReference type="InterPro" id="IPR004378">
    <property type="entry name" value="F420H2_quin_Rdtase"/>
</dbReference>
<protein>
    <recommendedName>
        <fullName evidence="5">Nitroreductase</fullName>
    </recommendedName>
</protein>
<dbReference type="AlphaFoldDB" id="A0A5M3WSL1"/>
<dbReference type="GO" id="GO:0005886">
    <property type="term" value="C:plasma membrane"/>
    <property type="evidence" value="ECO:0007669"/>
    <property type="project" value="TreeGrafter"/>
</dbReference>
<keyword evidence="4" id="KW-1185">Reference proteome</keyword>
<accession>A0A5M3WSL1</accession>
<dbReference type="PANTHER" id="PTHR39428:SF1">
    <property type="entry name" value="F420H(2)-DEPENDENT QUINONE REDUCTASE RV1261C"/>
    <property type="match status" value="1"/>
</dbReference>
<dbReference type="Pfam" id="PF04075">
    <property type="entry name" value="F420H2_quin_red"/>
    <property type="match status" value="1"/>
</dbReference>
<name>A0A5M3WSL1_9ACTN</name>
<dbReference type="InterPro" id="IPR012349">
    <property type="entry name" value="Split_barrel_FMN-bd"/>
</dbReference>
<comment type="caution">
    <text evidence="3">The sequence shown here is derived from an EMBL/GenBank/DDBJ whole genome shotgun (WGS) entry which is preliminary data.</text>
</comment>
<dbReference type="EMBL" id="BLAE01000030">
    <property type="protein sequence ID" value="GES11486.1"/>
    <property type="molecule type" value="Genomic_DNA"/>
</dbReference>
<dbReference type="GO" id="GO:0016491">
    <property type="term" value="F:oxidoreductase activity"/>
    <property type="evidence" value="ECO:0007669"/>
    <property type="project" value="InterPro"/>
</dbReference>
<evidence type="ECO:0000313" key="3">
    <source>
        <dbReference type="EMBL" id="GES11486.1"/>
    </source>
</evidence>
<dbReference type="NCBIfam" id="TIGR00026">
    <property type="entry name" value="hi_GC_TIGR00026"/>
    <property type="match status" value="1"/>
</dbReference>
<comment type="similarity">
    <text evidence="1">Belongs to the F420H(2)-dependent quinone reductase family.</text>
</comment>
<reference evidence="3 4" key="1">
    <citation type="submission" date="2019-10" db="EMBL/GenBank/DDBJ databases">
        <title>Whole genome shotgun sequence of Acrocarpospora macrocephala NBRC 16266.</title>
        <authorList>
            <person name="Ichikawa N."/>
            <person name="Kimura A."/>
            <person name="Kitahashi Y."/>
            <person name="Komaki H."/>
            <person name="Oguchi A."/>
        </authorList>
    </citation>
    <scope>NUCLEOTIDE SEQUENCE [LARGE SCALE GENOMIC DNA]</scope>
    <source>
        <strain evidence="3 4">NBRC 16266</strain>
    </source>
</reference>
<sequence length="159" mass="17481">MSFDTPAGTRGTHQPSGRAFRWVNKLMARRIRRKGGGTFMGFNALVMTTVGRKSGAERTTPVGWFPGPDGSYLIVASAAGASGNPAWYYNIAAHPDQVRIEVEGRTIAVTAEQLHGTEREQAWQQITTAAPRFASYQDKTDRELPIIRLTPRPGQELPL</sequence>
<evidence type="ECO:0000256" key="2">
    <source>
        <dbReference type="ARBA" id="ARBA00049106"/>
    </source>
</evidence>
<gene>
    <name evidence="3" type="ORF">Amac_050830</name>
</gene>
<dbReference type="RefSeq" id="WP_155356849.1">
    <property type="nucleotide sequence ID" value="NZ_BAAAHL010000068.1"/>
</dbReference>
<evidence type="ECO:0008006" key="5">
    <source>
        <dbReference type="Google" id="ProtNLM"/>
    </source>
</evidence>
<dbReference type="PANTHER" id="PTHR39428">
    <property type="entry name" value="F420H(2)-DEPENDENT QUINONE REDUCTASE RV1261C"/>
    <property type="match status" value="1"/>
</dbReference>
<dbReference type="OrthoDB" id="8225825at2"/>
<dbReference type="Gene3D" id="2.30.110.10">
    <property type="entry name" value="Electron Transport, Fmn-binding Protein, Chain A"/>
    <property type="match status" value="1"/>
</dbReference>
<organism evidence="3 4">
    <name type="scientific">Acrocarpospora macrocephala</name>
    <dbReference type="NCBI Taxonomy" id="150177"/>
    <lineage>
        <taxon>Bacteria</taxon>
        <taxon>Bacillati</taxon>
        <taxon>Actinomycetota</taxon>
        <taxon>Actinomycetes</taxon>
        <taxon>Streptosporangiales</taxon>
        <taxon>Streptosporangiaceae</taxon>
        <taxon>Acrocarpospora</taxon>
    </lineage>
</organism>